<evidence type="ECO:0000256" key="1">
    <source>
        <dbReference type="ARBA" id="ARBA00004123"/>
    </source>
</evidence>
<keyword evidence="5" id="KW-0539">Nucleus</keyword>
<evidence type="ECO:0000256" key="6">
    <source>
        <dbReference type="SAM" id="Coils"/>
    </source>
</evidence>
<name>A0AAD8I1X6_9APIA</name>
<comment type="caution">
    <text evidence="8">The sequence shown here is derived from an EMBL/GenBank/DDBJ whole genome shotgun (WGS) entry which is preliminary data.</text>
</comment>
<dbReference type="InterPro" id="IPR002100">
    <property type="entry name" value="TF_MADSbox"/>
</dbReference>
<dbReference type="GO" id="GO:0046983">
    <property type="term" value="F:protein dimerization activity"/>
    <property type="evidence" value="ECO:0007669"/>
    <property type="project" value="InterPro"/>
</dbReference>
<keyword evidence="9" id="KW-1185">Reference proteome</keyword>
<feature type="domain" description="MADS-box" evidence="7">
    <location>
        <begin position="9"/>
        <end position="69"/>
    </location>
</feature>
<evidence type="ECO:0000256" key="3">
    <source>
        <dbReference type="ARBA" id="ARBA00023125"/>
    </source>
</evidence>
<comment type="subcellular location">
    <subcellularLocation>
        <location evidence="1">Nucleus</location>
    </subcellularLocation>
</comment>
<evidence type="ECO:0000313" key="8">
    <source>
        <dbReference type="EMBL" id="KAK1376423.1"/>
    </source>
</evidence>
<reference evidence="8" key="1">
    <citation type="submission" date="2023-02" db="EMBL/GenBank/DDBJ databases">
        <title>Genome of toxic invasive species Heracleum sosnowskyi carries increased number of genes despite the absence of recent whole-genome duplications.</title>
        <authorList>
            <person name="Schelkunov M."/>
            <person name="Shtratnikova V."/>
            <person name="Makarenko M."/>
            <person name="Klepikova A."/>
            <person name="Omelchenko D."/>
            <person name="Novikova G."/>
            <person name="Obukhova E."/>
            <person name="Bogdanov V."/>
            <person name="Penin A."/>
            <person name="Logacheva M."/>
        </authorList>
    </citation>
    <scope>NUCLEOTIDE SEQUENCE</scope>
    <source>
        <strain evidence="8">Hsosn_3</strain>
        <tissue evidence="8">Leaf</tissue>
    </source>
</reference>
<dbReference type="GO" id="GO:0000978">
    <property type="term" value="F:RNA polymerase II cis-regulatory region sequence-specific DNA binding"/>
    <property type="evidence" value="ECO:0007669"/>
    <property type="project" value="TreeGrafter"/>
</dbReference>
<keyword evidence="3" id="KW-0238">DNA-binding</keyword>
<gene>
    <name evidence="8" type="ORF">POM88_032616</name>
</gene>
<dbReference type="EMBL" id="JAUIZM010000007">
    <property type="protein sequence ID" value="KAK1376423.1"/>
    <property type="molecule type" value="Genomic_DNA"/>
</dbReference>
<keyword evidence="4" id="KW-0804">Transcription</keyword>
<dbReference type="AlphaFoldDB" id="A0AAD8I1X6"/>
<dbReference type="GO" id="GO:0000981">
    <property type="term" value="F:DNA-binding transcription factor activity, RNA polymerase II-specific"/>
    <property type="evidence" value="ECO:0007669"/>
    <property type="project" value="TreeGrafter"/>
</dbReference>
<dbReference type="GO" id="GO:0005634">
    <property type="term" value="C:nucleus"/>
    <property type="evidence" value="ECO:0007669"/>
    <property type="project" value="UniProtKB-SubCell"/>
</dbReference>
<organism evidence="8 9">
    <name type="scientific">Heracleum sosnowskyi</name>
    <dbReference type="NCBI Taxonomy" id="360622"/>
    <lineage>
        <taxon>Eukaryota</taxon>
        <taxon>Viridiplantae</taxon>
        <taxon>Streptophyta</taxon>
        <taxon>Embryophyta</taxon>
        <taxon>Tracheophyta</taxon>
        <taxon>Spermatophyta</taxon>
        <taxon>Magnoliopsida</taxon>
        <taxon>eudicotyledons</taxon>
        <taxon>Gunneridae</taxon>
        <taxon>Pentapetalae</taxon>
        <taxon>asterids</taxon>
        <taxon>campanulids</taxon>
        <taxon>Apiales</taxon>
        <taxon>Apiaceae</taxon>
        <taxon>Apioideae</taxon>
        <taxon>apioid superclade</taxon>
        <taxon>Tordylieae</taxon>
        <taxon>Tordyliinae</taxon>
        <taxon>Heracleum</taxon>
    </lineage>
</organism>
<dbReference type="Proteomes" id="UP001237642">
    <property type="component" value="Unassembled WGS sequence"/>
</dbReference>
<dbReference type="PRINTS" id="PR00404">
    <property type="entry name" value="MADSDOMAIN"/>
</dbReference>
<dbReference type="SUPFAM" id="SSF55455">
    <property type="entry name" value="SRF-like"/>
    <property type="match status" value="1"/>
</dbReference>
<feature type="coiled-coil region" evidence="6">
    <location>
        <begin position="91"/>
        <end position="163"/>
    </location>
</feature>
<dbReference type="SMART" id="SM00432">
    <property type="entry name" value="MADS"/>
    <property type="match status" value="1"/>
</dbReference>
<protein>
    <submittedName>
        <fullName evidence="8">MADS-box domain-containing protein</fullName>
    </submittedName>
</protein>
<keyword evidence="6" id="KW-0175">Coiled coil</keyword>
<dbReference type="PANTHER" id="PTHR11945:SF723">
    <property type="entry name" value="AGAMOUS-LIKE MADS-BOX PROTEIN AGL62"/>
    <property type="match status" value="1"/>
</dbReference>
<reference evidence="8" key="2">
    <citation type="submission" date="2023-05" db="EMBL/GenBank/DDBJ databases">
        <authorList>
            <person name="Schelkunov M.I."/>
        </authorList>
    </citation>
    <scope>NUCLEOTIDE SEQUENCE</scope>
    <source>
        <strain evidence="8">Hsosn_3</strain>
        <tissue evidence="8">Leaf</tissue>
    </source>
</reference>
<keyword evidence="2" id="KW-0805">Transcription regulation</keyword>
<evidence type="ECO:0000256" key="4">
    <source>
        <dbReference type="ARBA" id="ARBA00023163"/>
    </source>
</evidence>
<evidence type="ECO:0000256" key="2">
    <source>
        <dbReference type="ARBA" id="ARBA00023015"/>
    </source>
</evidence>
<evidence type="ECO:0000256" key="5">
    <source>
        <dbReference type="ARBA" id="ARBA00023242"/>
    </source>
</evidence>
<accession>A0AAD8I1X6</accession>
<sequence>MNTMNKKTGGRKKIDMKRIEDTERRRVTFSKRRGGVFNKAGELCASTGAEILVLAQSIGGRVHAFAHPSVDSVVDTYLGNNVSTNSSACMYEEYERKYSEILEALEVEKKKSNNVAEESGGFWWENSFDDLEVDELEIFIKALEELKNKVANKADELRNSATSSLFDTIDNVNTADGLLDYHVTVPDLDEFLPNNAGIANEDFIIPAVNHDCSDGFNDFSFGNIEELVLDNHDNNHDFGSFGDLDFGQGQI</sequence>
<dbReference type="InterPro" id="IPR036879">
    <property type="entry name" value="TF_MADSbox_sf"/>
</dbReference>
<dbReference type="PANTHER" id="PTHR11945">
    <property type="entry name" value="MADS BOX PROTEIN"/>
    <property type="match status" value="1"/>
</dbReference>
<dbReference type="Pfam" id="PF00319">
    <property type="entry name" value="SRF-TF"/>
    <property type="match status" value="1"/>
</dbReference>
<evidence type="ECO:0000259" key="7">
    <source>
        <dbReference type="PROSITE" id="PS50066"/>
    </source>
</evidence>
<dbReference type="PROSITE" id="PS50066">
    <property type="entry name" value="MADS_BOX_2"/>
    <property type="match status" value="1"/>
</dbReference>
<proteinExistence type="predicted"/>
<evidence type="ECO:0000313" key="9">
    <source>
        <dbReference type="Proteomes" id="UP001237642"/>
    </source>
</evidence>
<dbReference type="Gene3D" id="3.40.1810.10">
    <property type="entry name" value="Transcription factor, MADS-box"/>
    <property type="match status" value="1"/>
</dbReference>